<evidence type="ECO:0000256" key="1">
    <source>
        <dbReference type="SAM" id="MobiDB-lite"/>
    </source>
</evidence>
<sequence>MSRPADGGGSGPPDLVIDYSLLHRLAGNMKTLRTNVESDLRLSGGMTVPSEAGPVSTGHVGDPYLYGALLAFYRATQGPFSDALDALDQLSNLFGGIADAYFNVDADLKSSGLDTLAQMAGGDWQSQRAAYDDYLRRKADGTWPDDQPPPPKPADKPSGNPAPGTQVTYDDQGRVLTQTTTVTTSDGQSYTKTVTYDYGDGKGSPEYSATVTYAGGETMTLNKHNNADGSYTVTSVSDGKTSTSTVMPGGADGSYTQRDVNPDGAVTNTVVGGNEFGGYTKTVTNPDGSKDIYTGDPNTNSWSQSAHVDPPAPEPADSDPNLQWTGP</sequence>
<gene>
    <name evidence="2" type="ORF">BL253_31575</name>
</gene>
<dbReference type="Proteomes" id="UP000188929">
    <property type="component" value="Unassembled WGS sequence"/>
</dbReference>
<dbReference type="RefSeq" id="WP_076821106.1">
    <property type="nucleotide sequence ID" value="NZ_MOMC01000077.1"/>
</dbReference>
<dbReference type="EMBL" id="MOMC01000077">
    <property type="protein sequence ID" value="ONH23948.1"/>
    <property type="molecule type" value="Genomic_DNA"/>
</dbReference>
<feature type="compositionally biased region" description="Polar residues" evidence="1">
    <location>
        <begin position="234"/>
        <end position="246"/>
    </location>
</feature>
<feature type="region of interest" description="Disordered" evidence="1">
    <location>
        <begin position="138"/>
        <end position="174"/>
    </location>
</feature>
<evidence type="ECO:0000313" key="2">
    <source>
        <dbReference type="EMBL" id="ONH23948.1"/>
    </source>
</evidence>
<comment type="caution">
    <text evidence="2">The sequence shown here is derived from an EMBL/GenBank/DDBJ whole genome shotgun (WGS) entry which is preliminary data.</text>
</comment>
<protein>
    <submittedName>
        <fullName evidence="2">Uncharacterized protein</fullName>
    </submittedName>
</protein>
<reference evidence="3" key="1">
    <citation type="submission" date="2016-10" db="EMBL/GenBank/DDBJ databases">
        <title>Frankia sp. NRRL B-16386 Genome sequencing.</title>
        <authorList>
            <person name="Ghodhbane-Gtari F."/>
            <person name="Swanson E."/>
            <person name="Gueddou A."/>
            <person name="Hezbri K."/>
            <person name="Ktari K."/>
            <person name="Nouioui I."/>
            <person name="Morris K."/>
            <person name="Simpson S."/>
            <person name="Abebe-Akele F."/>
            <person name="Thomas K."/>
            <person name="Gtari M."/>
            <person name="Tisa L.S."/>
        </authorList>
    </citation>
    <scope>NUCLEOTIDE SEQUENCE [LARGE SCALE GENOMIC DNA]</scope>
    <source>
        <strain evidence="3">NRRL B-16386</strain>
    </source>
</reference>
<dbReference type="STRING" id="1834516.BL253_31575"/>
<evidence type="ECO:0000313" key="3">
    <source>
        <dbReference type="Proteomes" id="UP000188929"/>
    </source>
</evidence>
<organism evidence="2 3">
    <name type="scientific">Pseudofrankia asymbiotica</name>
    <dbReference type="NCBI Taxonomy" id="1834516"/>
    <lineage>
        <taxon>Bacteria</taxon>
        <taxon>Bacillati</taxon>
        <taxon>Actinomycetota</taxon>
        <taxon>Actinomycetes</taxon>
        <taxon>Frankiales</taxon>
        <taxon>Frankiaceae</taxon>
        <taxon>Pseudofrankia</taxon>
    </lineage>
</organism>
<dbReference type="AlphaFoldDB" id="A0A1V2I249"/>
<name>A0A1V2I249_9ACTN</name>
<keyword evidence="3" id="KW-1185">Reference proteome</keyword>
<dbReference type="OrthoDB" id="4350368at2"/>
<feature type="compositionally biased region" description="Polar residues" evidence="1">
    <location>
        <begin position="296"/>
        <end position="306"/>
    </location>
</feature>
<accession>A0A1V2I249</accession>
<feature type="region of interest" description="Disordered" evidence="1">
    <location>
        <begin position="234"/>
        <end position="327"/>
    </location>
</feature>
<proteinExistence type="predicted"/>